<organism evidence="2 3">
    <name type="scientific">Oryzias melastigma</name>
    <name type="common">Marine medaka</name>
    <dbReference type="NCBI Taxonomy" id="30732"/>
    <lineage>
        <taxon>Eukaryota</taxon>
        <taxon>Metazoa</taxon>
        <taxon>Chordata</taxon>
        <taxon>Craniata</taxon>
        <taxon>Vertebrata</taxon>
        <taxon>Euteleostomi</taxon>
        <taxon>Actinopterygii</taxon>
        <taxon>Neopterygii</taxon>
        <taxon>Teleostei</taxon>
        <taxon>Neoteleostei</taxon>
        <taxon>Acanthomorphata</taxon>
        <taxon>Ovalentaria</taxon>
        <taxon>Atherinomorphae</taxon>
        <taxon>Beloniformes</taxon>
        <taxon>Adrianichthyidae</taxon>
        <taxon>Oryziinae</taxon>
        <taxon>Oryzias</taxon>
    </lineage>
</organism>
<gene>
    <name evidence="2" type="ORF">FQA47_011653</name>
</gene>
<feature type="transmembrane region" description="Helical" evidence="1">
    <location>
        <begin position="84"/>
        <end position="103"/>
    </location>
</feature>
<proteinExistence type="predicted"/>
<evidence type="ECO:0000313" key="2">
    <source>
        <dbReference type="EMBL" id="KAF6727199.1"/>
    </source>
</evidence>
<dbReference type="EMBL" id="WKFB01000311">
    <property type="protein sequence ID" value="KAF6727199.1"/>
    <property type="molecule type" value="Genomic_DNA"/>
</dbReference>
<keyword evidence="1" id="KW-1133">Transmembrane helix</keyword>
<sequence length="104" mass="12148">MILKKKCFKFVQQKKQDKAVLFSCIHSSPVAFETVAFLVHAYSFTVRSFCCHFCGVDASRRPVEVLFYIRSNLTKKKKKKKERFHFLCVNLAVFTAPDVTFMTR</sequence>
<evidence type="ECO:0000256" key="1">
    <source>
        <dbReference type="SAM" id="Phobius"/>
    </source>
</evidence>
<keyword evidence="1" id="KW-0812">Transmembrane</keyword>
<accession>A0A834FAN8</accession>
<comment type="caution">
    <text evidence="2">The sequence shown here is derived from an EMBL/GenBank/DDBJ whole genome shotgun (WGS) entry which is preliminary data.</text>
</comment>
<name>A0A834FAN8_ORYME</name>
<reference evidence="2" key="1">
    <citation type="journal article" name="BMC Genomics">
        <title>Long-read sequencing and de novo genome assembly of marine medaka (Oryzias melastigma).</title>
        <authorList>
            <person name="Liang P."/>
            <person name="Saqib H.S.A."/>
            <person name="Ni X."/>
            <person name="Shen Y."/>
        </authorList>
    </citation>
    <scope>NUCLEOTIDE SEQUENCE</scope>
    <source>
        <strain evidence="2">Bigg-433</strain>
    </source>
</reference>
<evidence type="ECO:0000313" key="3">
    <source>
        <dbReference type="Proteomes" id="UP000646548"/>
    </source>
</evidence>
<dbReference type="AlphaFoldDB" id="A0A834FAN8"/>
<protein>
    <submittedName>
        <fullName evidence="2">Uncharacterized protein</fullName>
    </submittedName>
</protein>
<dbReference type="Proteomes" id="UP000646548">
    <property type="component" value="Unassembled WGS sequence"/>
</dbReference>
<keyword evidence="1" id="KW-0472">Membrane</keyword>